<gene>
    <name evidence="2" type="ORF">SLNWT_3857</name>
</gene>
<keyword evidence="3" id="KW-1185">Reference proteome</keyword>
<organism evidence="2 3">
    <name type="scientific">Streptomyces albus (strain ATCC 21838 / DSM 41398 / FERM P-419 / JCM 4703 / NBRC 107858)</name>
    <dbReference type="NCBI Taxonomy" id="1081613"/>
    <lineage>
        <taxon>Bacteria</taxon>
        <taxon>Bacillati</taxon>
        <taxon>Actinomycetota</taxon>
        <taxon>Actinomycetes</taxon>
        <taxon>Kitasatosporales</taxon>
        <taxon>Streptomycetaceae</taxon>
        <taxon>Streptomyces</taxon>
    </lineage>
</organism>
<feature type="compositionally biased region" description="Basic and acidic residues" evidence="1">
    <location>
        <begin position="72"/>
        <end position="92"/>
    </location>
</feature>
<dbReference type="KEGG" id="sals:SLNWT_3857"/>
<protein>
    <submittedName>
        <fullName evidence="2">Uncharacterized protein</fullName>
    </submittedName>
</protein>
<accession>A0A0B5ENK2</accession>
<evidence type="ECO:0000256" key="1">
    <source>
        <dbReference type="SAM" id="MobiDB-lite"/>
    </source>
</evidence>
<evidence type="ECO:0000313" key="3">
    <source>
        <dbReference type="Proteomes" id="UP000031523"/>
    </source>
</evidence>
<dbReference type="EMBL" id="CP010519">
    <property type="protein sequence ID" value="AJE84233.1"/>
    <property type="molecule type" value="Genomic_DNA"/>
</dbReference>
<proteinExistence type="predicted"/>
<evidence type="ECO:0000313" key="2">
    <source>
        <dbReference type="EMBL" id="AJE84233.1"/>
    </source>
</evidence>
<feature type="region of interest" description="Disordered" evidence="1">
    <location>
        <begin position="1"/>
        <end position="54"/>
    </location>
</feature>
<dbReference type="Proteomes" id="UP000031523">
    <property type="component" value="Chromosome"/>
</dbReference>
<feature type="region of interest" description="Disordered" evidence="1">
    <location>
        <begin position="71"/>
        <end position="92"/>
    </location>
</feature>
<reference evidence="2 3" key="1">
    <citation type="submission" date="2015-01" db="EMBL/GenBank/DDBJ databases">
        <title>Enhanced salinomycin production by adjusting the supply of polyketide extender units in Streptomyce albus DSM 41398.</title>
        <authorList>
            <person name="Lu C."/>
        </authorList>
    </citation>
    <scope>NUCLEOTIDE SEQUENCE [LARGE SCALE GENOMIC DNA]</scope>
    <source>
        <strain evidence="3">ATCC 21838 / DSM 41398 / FERM P-419 / JCM 4703 / NBRC 107858</strain>
    </source>
</reference>
<name>A0A0B5ENK2_STRA4</name>
<dbReference type="AlphaFoldDB" id="A0A0B5ENK2"/>
<sequence>MALPPPASLPMQEVTEAPPTPGGRCPAPDTQAPASARSEPCGERSARACGGSSRTTAAALCALVSGVRYRARRDDAVRGNRSERTARDSANT</sequence>